<gene>
    <name evidence="1" type="ORF">PQG83_13495</name>
</gene>
<dbReference type="KEGG" id="nneo:PQG83_13495"/>
<dbReference type="EMBL" id="CP116968">
    <property type="protein sequence ID" value="WNM60769.1"/>
    <property type="molecule type" value="Genomic_DNA"/>
</dbReference>
<dbReference type="AlphaFoldDB" id="A0AA96GM42"/>
<proteinExistence type="predicted"/>
<reference evidence="1 2" key="1">
    <citation type="submission" date="2023-01" db="EMBL/GenBank/DDBJ databases">
        <title>Cultivation and genomic characterization of new, ubiquitous marine nitrite-oxidizing bacteria from the Nitrospirales.</title>
        <authorList>
            <person name="Mueller A.J."/>
            <person name="Daebeler A."/>
            <person name="Herbold C.W."/>
            <person name="Kirkegaard R.H."/>
            <person name="Daims H."/>
        </authorList>
    </citation>
    <scope>NUCLEOTIDE SEQUENCE [LARGE SCALE GENOMIC DNA]</scope>
    <source>
        <strain evidence="1 2">DK</strain>
    </source>
</reference>
<evidence type="ECO:0000313" key="1">
    <source>
        <dbReference type="EMBL" id="WNM60769.1"/>
    </source>
</evidence>
<dbReference type="Proteomes" id="UP001302494">
    <property type="component" value="Chromosome"/>
</dbReference>
<evidence type="ECO:0000313" key="2">
    <source>
        <dbReference type="Proteomes" id="UP001302494"/>
    </source>
</evidence>
<dbReference type="RefSeq" id="WP_312741965.1">
    <property type="nucleotide sequence ID" value="NZ_CP116968.1"/>
</dbReference>
<organism evidence="1 2">
    <name type="scientific">Candidatus Nitrospira neomarina</name>
    <dbReference type="NCBI Taxonomy" id="3020899"/>
    <lineage>
        <taxon>Bacteria</taxon>
        <taxon>Pseudomonadati</taxon>
        <taxon>Nitrospirota</taxon>
        <taxon>Nitrospiria</taxon>
        <taxon>Nitrospirales</taxon>
        <taxon>Nitrospiraceae</taxon>
        <taxon>Nitrospira</taxon>
    </lineage>
</organism>
<protein>
    <submittedName>
        <fullName evidence="1">Uncharacterized protein</fullName>
    </submittedName>
</protein>
<name>A0AA96GM42_9BACT</name>
<accession>A0AA96GM42</accession>
<keyword evidence="2" id="KW-1185">Reference proteome</keyword>
<sequence>MSTDLNQHVQTLTEQMENFHHALETKAREIEISGGDQEIVGKLIKGSDAMKDSANIYLSWARHYVKLSDGGASEADEGEEDSADFQF</sequence>